<dbReference type="Gene3D" id="3.90.226.10">
    <property type="entry name" value="2-enoyl-CoA Hydratase, Chain A, domain 1"/>
    <property type="match status" value="1"/>
</dbReference>
<protein>
    <recommendedName>
        <fullName evidence="3">Clp protease</fullName>
    </recommendedName>
</protein>
<proteinExistence type="predicted"/>
<organism evidence="1 2">
    <name type="scientific">Tropicibacter naphthalenivorans</name>
    <dbReference type="NCBI Taxonomy" id="441103"/>
    <lineage>
        <taxon>Bacteria</taxon>
        <taxon>Pseudomonadati</taxon>
        <taxon>Pseudomonadota</taxon>
        <taxon>Alphaproteobacteria</taxon>
        <taxon>Rhodobacterales</taxon>
        <taxon>Roseobacteraceae</taxon>
        <taxon>Tropicibacter</taxon>
    </lineage>
</organism>
<gene>
    <name evidence="1" type="ORF">TRN7648_04030</name>
</gene>
<evidence type="ECO:0008006" key="3">
    <source>
        <dbReference type="Google" id="ProtNLM"/>
    </source>
</evidence>
<keyword evidence="2" id="KW-1185">Reference proteome</keyword>
<dbReference type="AlphaFoldDB" id="A0A0P1GJZ5"/>
<sequence length="210" mass="23657">MLCRTIVTCIFLPGIGLAEPASDNPKFDVVDQTLIYDTDRAKASIDQEIVVEDLDVFLDLLREHDGITTVQLNSTGGSIWAGREIARVVMDFELDTRVEGECSSSCTQIFLGGASRVLARGAKLGFHQSSWSSDSIKTYYENWREDEGWDTPYDFGSWLYKDTQSEVYKGLTFMISRGVDPEFAIETIRLRNTMWFPTRSELRAAGVLVD</sequence>
<dbReference type="InterPro" id="IPR029045">
    <property type="entry name" value="ClpP/crotonase-like_dom_sf"/>
</dbReference>
<evidence type="ECO:0000313" key="2">
    <source>
        <dbReference type="Proteomes" id="UP000054935"/>
    </source>
</evidence>
<dbReference type="EMBL" id="CYSE01000014">
    <property type="protein sequence ID" value="CUH82488.1"/>
    <property type="molecule type" value="Genomic_DNA"/>
</dbReference>
<evidence type="ECO:0000313" key="1">
    <source>
        <dbReference type="EMBL" id="CUH82488.1"/>
    </source>
</evidence>
<reference evidence="1 2" key="1">
    <citation type="submission" date="2015-09" db="EMBL/GenBank/DDBJ databases">
        <authorList>
            <consortium name="Swine Surveillance"/>
        </authorList>
    </citation>
    <scope>NUCLEOTIDE SEQUENCE [LARGE SCALE GENOMIC DNA]</scope>
    <source>
        <strain evidence="1 2">CECT 7648</strain>
    </source>
</reference>
<accession>A0A0P1GJZ5</accession>
<dbReference type="RefSeq" id="WP_234988906.1">
    <property type="nucleotide sequence ID" value="NZ_CYSE01000014.1"/>
</dbReference>
<dbReference type="Proteomes" id="UP000054935">
    <property type="component" value="Unassembled WGS sequence"/>
</dbReference>
<dbReference type="SUPFAM" id="SSF52096">
    <property type="entry name" value="ClpP/crotonase"/>
    <property type="match status" value="1"/>
</dbReference>
<name>A0A0P1GJZ5_9RHOB</name>
<dbReference type="STRING" id="441103.TRN7648_04030"/>